<evidence type="ECO:0000313" key="4">
    <source>
        <dbReference type="Proteomes" id="UP000321548"/>
    </source>
</evidence>
<feature type="transmembrane region" description="Helical" evidence="1">
    <location>
        <begin position="182"/>
        <end position="200"/>
    </location>
</feature>
<sequence length="325" mass="34058">MSDPPAWLWIACTVAAAAVQTLRNAMQRSLTERVGTVGATHVRFLFGLPFGLLFLAGMAWVSDLSRLQPSWVFVAWASMGGVFQILGTGLMLAAMRERSFVVSIAYVKTEPVQIALFGLVFLGERLGLLASAAVIVATVGVLLMSMPAGSGAQHKAPADAGTAGPDSAAGRGLALGRLLPRAALLGIASGAMFALSAVGFRGAILTLGDAPFYARATATLATSLLMQTALLSTWLVWRDRRVLAEIFRLWRPSLLAGAAGALASQMWFLAFSLQSAAAVRTLGLVEILFAQAVSHRLFAQGTTRREAIGMAMMIGGLVALLLGAS</sequence>
<dbReference type="SUPFAM" id="SSF103481">
    <property type="entry name" value="Multidrug resistance efflux transporter EmrE"/>
    <property type="match status" value="2"/>
</dbReference>
<feature type="transmembrane region" description="Helical" evidence="1">
    <location>
        <begin position="249"/>
        <end position="271"/>
    </location>
</feature>
<dbReference type="PANTHER" id="PTHR22911">
    <property type="entry name" value="ACYL-MALONYL CONDENSING ENZYME-RELATED"/>
    <property type="match status" value="1"/>
</dbReference>
<dbReference type="InterPro" id="IPR000620">
    <property type="entry name" value="EamA_dom"/>
</dbReference>
<feature type="domain" description="EamA" evidence="2">
    <location>
        <begin position="9"/>
        <end position="145"/>
    </location>
</feature>
<reference evidence="3 4" key="1">
    <citation type="submission" date="2019-06" db="EMBL/GenBank/DDBJ databases">
        <title>Quisquiliibacterium sp. nov., isolated from a maize field.</title>
        <authorList>
            <person name="Lin S.-Y."/>
            <person name="Tsai C.-F."/>
            <person name="Young C.-C."/>
        </authorList>
    </citation>
    <scope>NUCLEOTIDE SEQUENCE [LARGE SCALE GENOMIC DNA]</scope>
    <source>
        <strain evidence="3 4">CC-CFT501</strain>
    </source>
</reference>
<dbReference type="PANTHER" id="PTHR22911:SF137">
    <property type="entry name" value="SOLUTE CARRIER FAMILY 35 MEMBER G2-RELATED"/>
    <property type="match status" value="1"/>
</dbReference>
<gene>
    <name evidence="3" type="ORF">FHP08_08400</name>
</gene>
<feature type="transmembrane region" description="Helical" evidence="1">
    <location>
        <begin position="307"/>
        <end position="324"/>
    </location>
</feature>
<accession>A0A5C8NYK4</accession>
<proteinExistence type="predicted"/>
<comment type="caution">
    <text evidence="3">The sequence shown here is derived from an EMBL/GenBank/DDBJ whole genome shotgun (WGS) entry which is preliminary data.</text>
</comment>
<dbReference type="RefSeq" id="WP_147703999.1">
    <property type="nucleotide sequence ID" value="NZ_VDUY01000003.1"/>
</dbReference>
<evidence type="ECO:0000313" key="3">
    <source>
        <dbReference type="EMBL" id="TXL66085.1"/>
    </source>
</evidence>
<organism evidence="3 4">
    <name type="scientific">Zeimonas arvi</name>
    <dbReference type="NCBI Taxonomy" id="2498847"/>
    <lineage>
        <taxon>Bacteria</taxon>
        <taxon>Pseudomonadati</taxon>
        <taxon>Pseudomonadota</taxon>
        <taxon>Betaproteobacteria</taxon>
        <taxon>Burkholderiales</taxon>
        <taxon>Burkholderiaceae</taxon>
        <taxon>Zeimonas</taxon>
    </lineage>
</organism>
<dbReference type="Pfam" id="PF00892">
    <property type="entry name" value="EamA"/>
    <property type="match status" value="1"/>
</dbReference>
<evidence type="ECO:0000259" key="2">
    <source>
        <dbReference type="Pfam" id="PF00892"/>
    </source>
</evidence>
<dbReference type="AlphaFoldDB" id="A0A5C8NYK4"/>
<keyword evidence="1" id="KW-1133">Transmembrane helix</keyword>
<feature type="transmembrane region" description="Helical" evidence="1">
    <location>
        <begin position="100"/>
        <end position="122"/>
    </location>
</feature>
<evidence type="ECO:0000256" key="1">
    <source>
        <dbReference type="SAM" id="Phobius"/>
    </source>
</evidence>
<name>A0A5C8NYK4_9BURK</name>
<keyword evidence="1" id="KW-0812">Transmembrane</keyword>
<feature type="transmembrane region" description="Helical" evidence="1">
    <location>
        <begin position="73"/>
        <end position="93"/>
    </location>
</feature>
<dbReference type="GO" id="GO:0016020">
    <property type="term" value="C:membrane"/>
    <property type="evidence" value="ECO:0007669"/>
    <property type="project" value="InterPro"/>
</dbReference>
<dbReference type="EMBL" id="VDUY01000003">
    <property type="protein sequence ID" value="TXL66085.1"/>
    <property type="molecule type" value="Genomic_DNA"/>
</dbReference>
<dbReference type="InterPro" id="IPR037185">
    <property type="entry name" value="EmrE-like"/>
</dbReference>
<feature type="transmembrane region" description="Helical" evidence="1">
    <location>
        <begin position="6"/>
        <end position="22"/>
    </location>
</feature>
<dbReference type="OrthoDB" id="8794141at2"/>
<feature type="transmembrane region" description="Helical" evidence="1">
    <location>
        <begin position="42"/>
        <end position="61"/>
    </location>
</feature>
<dbReference type="Proteomes" id="UP000321548">
    <property type="component" value="Unassembled WGS sequence"/>
</dbReference>
<protein>
    <submittedName>
        <fullName evidence="3">EamA/RhaT family transporter</fullName>
    </submittedName>
</protein>
<keyword evidence="1" id="KW-0472">Membrane</keyword>
<keyword evidence="4" id="KW-1185">Reference proteome</keyword>
<feature type="transmembrane region" description="Helical" evidence="1">
    <location>
        <begin position="212"/>
        <end position="237"/>
    </location>
</feature>
<feature type="transmembrane region" description="Helical" evidence="1">
    <location>
        <begin position="128"/>
        <end position="146"/>
    </location>
</feature>